<sequence>SNTKLPYRTAPTQTYEQLNNKLTRQLYTKLPNSSNTNYRTAPTQATEQLQRKQLSLGSPSLTLQQVGSPQSALAPTLYSMSTCTSLIPKAVMLNYKQVQAFVAAMLVLAMTAAAIEGAGPTKLAMRQTTLGTDTGRIFNGEANSSNVTPNSREMASNTGMGRAAWVFCDCWPRNAWYLLEMASAVQSVQLLQLGKDRPADALLARIIPTVADELHPVSAAGFNQLLLSCRPRWPASRSAPGSSELGGLGSPDQGGRSAHGSCG</sequence>
<name>A0A1I8FGA5_9PLAT</name>
<protein>
    <submittedName>
        <fullName evidence="4">Secreted protein</fullName>
    </submittedName>
</protein>
<dbReference type="WBParaSite" id="maker-unitig_33752-snap-gene-0.3-mRNA-1">
    <property type="protein sequence ID" value="maker-unitig_33752-snap-gene-0.3-mRNA-1"/>
    <property type="gene ID" value="maker-unitig_33752-snap-gene-0.3"/>
</dbReference>
<evidence type="ECO:0000256" key="1">
    <source>
        <dbReference type="SAM" id="MobiDB-lite"/>
    </source>
</evidence>
<feature type="region of interest" description="Disordered" evidence="1">
    <location>
        <begin position="237"/>
        <end position="263"/>
    </location>
</feature>
<evidence type="ECO:0000313" key="3">
    <source>
        <dbReference type="Proteomes" id="UP000095280"/>
    </source>
</evidence>
<reference evidence="4" key="1">
    <citation type="submission" date="2016-11" db="UniProtKB">
        <authorList>
            <consortium name="WormBaseParasite"/>
        </authorList>
    </citation>
    <scope>IDENTIFICATION</scope>
</reference>
<evidence type="ECO:0000313" key="4">
    <source>
        <dbReference type="WBParaSite" id="maker-unitig_33752-snap-gene-0.3-mRNA-1"/>
    </source>
</evidence>
<keyword evidence="3" id="KW-1185">Reference proteome</keyword>
<keyword evidence="2" id="KW-0472">Membrane</keyword>
<accession>A0A1I8FGA5</accession>
<dbReference type="AlphaFoldDB" id="A0A1I8FGA5"/>
<evidence type="ECO:0000256" key="2">
    <source>
        <dbReference type="SAM" id="Phobius"/>
    </source>
</evidence>
<dbReference type="Proteomes" id="UP000095280">
    <property type="component" value="Unplaced"/>
</dbReference>
<organism evidence="3 4">
    <name type="scientific">Macrostomum lignano</name>
    <dbReference type="NCBI Taxonomy" id="282301"/>
    <lineage>
        <taxon>Eukaryota</taxon>
        <taxon>Metazoa</taxon>
        <taxon>Spiralia</taxon>
        <taxon>Lophotrochozoa</taxon>
        <taxon>Platyhelminthes</taxon>
        <taxon>Rhabditophora</taxon>
        <taxon>Macrostomorpha</taxon>
        <taxon>Macrostomida</taxon>
        <taxon>Macrostomidae</taxon>
        <taxon>Macrostomum</taxon>
    </lineage>
</organism>
<feature type="transmembrane region" description="Helical" evidence="2">
    <location>
        <begin position="98"/>
        <end position="118"/>
    </location>
</feature>
<proteinExistence type="predicted"/>
<keyword evidence="2" id="KW-1133">Transmembrane helix</keyword>
<keyword evidence="2" id="KW-0812">Transmembrane</keyword>